<dbReference type="AlphaFoldDB" id="A0A163A788"/>
<feature type="compositionally biased region" description="Basic and acidic residues" evidence="7">
    <location>
        <begin position="534"/>
        <end position="554"/>
    </location>
</feature>
<keyword evidence="2 6" id="KW-0690">Ribosome biogenesis</keyword>
<comment type="similarity">
    <text evidence="6">Belongs to the TRAFAC class OBG-HflX-like GTPase superfamily. OBG GTPase family. NOG subfamily.</text>
</comment>
<name>A0A163A788_DIDRA</name>
<dbReference type="EMBL" id="JYNV01000258">
    <property type="protein sequence ID" value="KZM21026.1"/>
    <property type="molecule type" value="Genomic_DNA"/>
</dbReference>
<dbReference type="InterPro" id="IPR041623">
    <property type="entry name" value="NOG1_N"/>
</dbReference>
<dbReference type="InterPro" id="IPR024926">
    <property type="entry name" value="NOG1"/>
</dbReference>
<dbReference type="Gene3D" id="3.40.50.300">
    <property type="entry name" value="P-loop containing nucleotide triphosphate hydrolases"/>
    <property type="match status" value="1"/>
</dbReference>
<dbReference type="InterPro" id="IPR027417">
    <property type="entry name" value="P-loop_NTPase"/>
</dbReference>
<reference evidence="8 9" key="1">
    <citation type="journal article" date="2016" name="Sci. Rep.">
        <title>Draft genome sequencing and secretome analysis of fungal phytopathogen Ascochyta rabiei provides insight into the necrotrophic effector repertoire.</title>
        <authorList>
            <person name="Verma S."/>
            <person name="Gazara R.K."/>
            <person name="Nizam S."/>
            <person name="Parween S."/>
            <person name="Chattopadhyay D."/>
            <person name="Verma P.K."/>
        </authorList>
    </citation>
    <scope>NUCLEOTIDE SEQUENCE [LARGE SCALE GENOMIC DNA]</scope>
    <source>
        <strain evidence="8 9">ArDII</strain>
    </source>
</reference>
<keyword evidence="5 6" id="KW-0539">Nucleus</keyword>
<dbReference type="InterPro" id="IPR012973">
    <property type="entry name" value="NOG_C"/>
</dbReference>
<evidence type="ECO:0000313" key="8">
    <source>
        <dbReference type="EMBL" id="KZM21026.1"/>
    </source>
</evidence>
<dbReference type="InterPro" id="IPR010674">
    <property type="entry name" value="NOG1_Rossman_fold_dom"/>
</dbReference>
<keyword evidence="9" id="KW-1185">Reference proteome</keyword>
<accession>A0A163A788</accession>
<comment type="caution">
    <text evidence="8">The sequence shown here is derived from an EMBL/GenBank/DDBJ whole genome shotgun (WGS) entry which is preliminary data.</text>
</comment>
<proteinExistence type="inferred from homology"/>
<evidence type="ECO:0000256" key="2">
    <source>
        <dbReference type="ARBA" id="ARBA00022517"/>
    </source>
</evidence>
<dbReference type="InterPro" id="IPR031167">
    <property type="entry name" value="G_OBG"/>
</dbReference>
<dbReference type="PANTHER" id="PTHR45759">
    <property type="entry name" value="NUCLEOLAR GTP-BINDING PROTEIN 1"/>
    <property type="match status" value="1"/>
</dbReference>
<dbReference type="GO" id="GO:0005737">
    <property type="term" value="C:cytoplasm"/>
    <property type="evidence" value="ECO:0007669"/>
    <property type="project" value="EnsemblFungi"/>
</dbReference>
<organism evidence="8 9">
    <name type="scientific">Didymella rabiei</name>
    <name type="common">Chickpea ascochyta blight fungus</name>
    <name type="synonym">Mycosphaerella rabiei</name>
    <dbReference type="NCBI Taxonomy" id="5454"/>
    <lineage>
        <taxon>Eukaryota</taxon>
        <taxon>Fungi</taxon>
        <taxon>Dikarya</taxon>
        <taxon>Ascomycota</taxon>
        <taxon>Pezizomycotina</taxon>
        <taxon>Dothideomycetes</taxon>
        <taxon>Pleosporomycetidae</taxon>
        <taxon>Pleosporales</taxon>
        <taxon>Pleosporineae</taxon>
        <taxon>Didymellaceae</taxon>
        <taxon>Ascochyta</taxon>
    </lineage>
</organism>
<dbReference type="Proteomes" id="UP000076837">
    <property type="component" value="Unassembled WGS sequence"/>
</dbReference>
<sequence length="650" mass="73826">MKTQWKDIPVVPTSQEFLDIVLSRTQRRLPTQIRAGFKISRIRAFYTRKVKYTSETFTERLSQTIEAFPRLQDIHPFHRDLLNTLYDADHFRIALGQLSTAKSLIETVARDYVRLLKYGQSLFQCKQLKKAALGRMATICKRLKDPLVYLEQVRQHLGRLPSIDPNTRTLVISGFPNVGKSSFLKNISRADVEVQPYAFTTKSLYVGHFDYKMLRFQAVDTPGILDHALEDMNTIEHQSICAIAHLRAHILYFMDLSEQCGYSVASQIALFNNIKPLFANKLISIVINKIDLMRPDQLDAETQEQLQGMLKSGEVEMLELSCNTMEGVMAVRNSVCDRLIAARNAEKLKAGTNSAGEPSGRLGELLRRIHVAQPLGGVTRETSIPEAALNRKKYDKEDPERILLERDLEEQDGGAGVYNIDLRKNYMLENDEWKHDRIPEVFKGQNVYDFIDPDIEAKLEALEAEEEKLEAEGYYDSEEDLEDAEEADIRYKAELIREKRQLIRNEAKMRKSLKNRAVIPRTAKAVKLSKMESHLESLGHDTSKIAARAEEARGRSRSRAAAADGDAMEIDKPMNAIERAKMRGRSQSTNRRTDGVPSEEAASKAEKLAKLSQKKMNRMARQGEGDRHQTGSLIKHLTAGKRGIGKTARR</sequence>
<dbReference type="GO" id="GO:0000054">
    <property type="term" value="P:ribosomal subunit export from nucleus"/>
    <property type="evidence" value="ECO:0007669"/>
    <property type="project" value="EnsemblFungi"/>
</dbReference>
<comment type="function">
    <text evidence="6">Involved in the biogenesis of the 60S ribosomal subunit.</text>
</comment>
<dbReference type="InterPro" id="IPR006073">
    <property type="entry name" value="GTP-bd"/>
</dbReference>
<dbReference type="Pfam" id="PF08155">
    <property type="entry name" value="NOGCT"/>
    <property type="match status" value="1"/>
</dbReference>
<dbReference type="PROSITE" id="PS51710">
    <property type="entry name" value="G_OBG"/>
    <property type="match status" value="1"/>
</dbReference>
<evidence type="ECO:0000256" key="7">
    <source>
        <dbReference type="SAM" id="MobiDB-lite"/>
    </source>
</evidence>
<dbReference type="GO" id="GO:0005525">
    <property type="term" value="F:GTP binding"/>
    <property type="evidence" value="ECO:0007669"/>
    <property type="project" value="UniProtKB-KW"/>
</dbReference>
<dbReference type="CDD" id="cd01897">
    <property type="entry name" value="NOG"/>
    <property type="match status" value="1"/>
</dbReference>
<dbReference type="PRINTS" id="PR00326">
    <property type="entry name" value="GTP1OBG"/>
</dbReference>
<dbReference type="GO" id="GO:1902626">
    <property type="term" value="P:assembly of large subunit precursor of preribosome"/>
    <property type="evidence" value="ECO:0007669"/>
    <property type="project" value="EnsemblFungi"/>
</dbReference>
<dbReference type="Gene3D" id="1.20.120.1190">
    <property type="match status" value="1"/>
</dbReference>
<dbReference type="GO" id="GO:0005730">
    <property type="term" value="C:nucleolus"/>
    <property type="evidence" value="ECO:0007669"/>
    <property type="project" value="UniProtKB-SubCell"/>
</dbReference>
<dbReference type="Pfam" id="PF06858">
    <property type="entry name" value="NOG1"/>
    <property type="match status" value="1"/>
</dbReference>
<gene>
    <name evidence="8" type="ORF">ST47_g7787</name>
</gene>
<dbReference type="GO" id="GO:0006364">
    <property type="term" value="P:rRNA processing"/>
    <property type="evidence" value="ECO:0007669"/>
    <property type="project" value="EnsemblFungi"/>
</dbReference>
<dbReference type="STRING" id="5454.A0A163A788"/>
<evidence type="ECO:0000256" key="1">
    <source>
        <dbReference type="ARBA" id="ARBA00004604"/>
    </source>
</evidence>
<dbReference type="PIRSF" id="PIRSF038919">
    <property type="entry name" value="NOG1"/>
    <property type="match status" value="1"/>
</dbReference>
<comment type="subcellular location">
    <subcellularLocation>
        <location evidence="1 6">Nucleus</location>
        <location evidence="1 6">Nucleolus</location>
    </subcellularLocation>
</comment>
<evidence type="ECO:0000313" key="9">
    <source>
        <dbReference type="Proteomes" id="UP000076837"/>
    </source>
</evidence>
<keyword evidence="3" id="KW-0547">Nucleotide-binding</keyword>
<dbReference type="GO" id="GO:0030687">
    <property type="term" value="C:preribosome, large subunit precursor"/>
    <property type="evidence" value="ECO:0007669"/>
    <property type="project" value="EnsemblFungi"/>
</dbReference>
<feature type="region of interest" description="Disordered" evidence="7">
    <location>
        <begin position="534"/>
        <end position="650"/>
    </location>
</feature>
<protein>
    <recommendedName>
        <fullName evidence="6">Nucleolar GTP-binding protein 1</fullName>
    </recommendedName>
</protein>
<evidence type="ECO:0000256" key="3">
    <source>
        <dbReference type="ARBA" id="ARBA00022741"/>
    </source>
</evidence>
<dbReference type="OrthoDB" id="415015at2759"/>
<keyword evidence="4" id="KW-0342">GTP-binding</keyword>
<dbReference type="Pfam" id="PF17835">
    <property type="entry name" value="NOG1_N"/>
    <property type="match status" value="1"/>
</dbReference>
<dbReference type="SUPFAM" id="SSF52540">
    <property type="entry name" value="P-loop containing nucleoside triphosphate hydrolases"/>
    <property type="match status" value="1"/>
</dbReference>
<evidence type="ECO:0000256" key="6">
    <source>
        <dbReference type="PIRNR" id="PIRNR038919"/>
    </source>
</evidence>
<evidence type="ECO:0000256" key="5">
    <source>
        <dbReference type="ARBA" id="ARBA00023242"/>
    </source>
</evidence>
<evidence type="ECO:0000256" key="4">
    <source>
        <dbReference type="ARBA" id="ARBA00023134"/>
    </source>
</evidence>